<accession>A0A382Y8C8</accession>
<feature type="non-terminal residue" evidence="1">
    <location>
        <position position="1"/>
    </location>
</feature>
<organism evidence="1">
    <name type="scientific">marine metagenome</name>
    <dbReference type="NCBI Taxonomy" id="408172"/>
    <lineage>
        <taxon>unclassified sequences</taxon>
        <taxon>metagenomes</taxon>
        <taxon>ecological metagenomes</taxon>
    </lineage>
</organism>
<evidence type="ECO:0000313" key="1">
    <source>
        <dbReference type="EMBL" id="SVD79597.1"/>
    </source>
</evidence>
<dbReference type="AlphaFoldDB" id="A0A382Y8C8"/>
<proteinExistence type="predicted"/>
<protein>
    <submittedName>
        <fullName evidence="1">Uncharacterized protein</fullName>
    </submittedName>
</protein>
<reference evidence="1" key="1">
    <citation type="submission" date="2018-05" db="EMBL/GenBank/DDBJ databases">
        <authorList>
            <person name="Lanie J.A."/>
            <person name="Ng W.-L."/>
            <person name="Kazmierczak K.M."/>
            <person name="Andrzejewski T.M."/>
            <person name="Davidsen T.M."/>
            <person name="Wayne K.J."/>
            <person name="Tettelin H."/>
            <person name="Glass J.I."/>
            <person name="Rusch D."/>
            <person name="Podicherti R."/>
            <person name="Tsui H.-C.T."/>
            <person name="Winkler M.E."/>
        </authorList>
    </citation>
    <scope>NUCLEOTIDE SEQUENCE</scope>
</reference>
<sequence length="57" mass="6502">RRENQPPCIFRNSVGWYQPRLRCLLVNQSDRATAAVRKAPAQTQDPVAFYDRLAVTG</sequence>
<name>A0A382Y8C8_9ZZZZ</name>
<gene>
    <name evidence="1" type="ORF">METZ01_LOCUS432451</name>
</gene>
<dbReference type="EMBL" id="UINC01173803">
    <property type="protein sequence ID" value="SVD79597.1"/>
    <property type="molecule type" value="Genomic_DNA"/>
</dbReference>